<dbReference type="InterPro" id="IPR058240">
    <property type="entry name" value="rSAM_sf"/>
</dbReference>
<dbReference type="Pfam" id="PF04055">
    <property type="entry name" value="Radical_SAM"/>
    <property type="match status" value="1"/>
</dbReference>
<dbReference type="InterPro" id="IPR006638">
    <property type="entry name" value="Elp3/MiaA/NifB-like_rSAM"/>
</dbReference>
<reference evidence="17" key="1">
    <citation type="journal article" date="2019" name="Int. J. Syst. Evol. Microbiol.">
        <title>The Global Catalogue of Microorganisms (GCM) 10K type strain sequencing project: providing services to taxonomists for standard genome sequencing and annotation.</title>
        <authorList>
            <consortium name="The Broad Institute Genomics Platform"/>
            <consortium name="The Broad Institute Genome Sequencing Center for Infectious Disease"/>
            <person name="Wu L."/>
            <person name="Ma J."/>
        </authorList>
    </citation>
    <scope>NUCLEOTIDE SEQUENCE [LARGE SCALE GENOMIC DNA]</scope>
    <source>
        <strain evidence="17">KCTC 42984</strain>
    </source>
</reference>
<evidence type="ECO:0000256" key="9">
    <source>
        <dbReference type="ARBA" id="ARBA00023002"/>
    </source>
</evidence>
<dbReference type="RefSeq" id="WP_379510774.1">
    <property type="nucleotide sequence ID" value="NZ_JBHRTQ010000013.1"/>
</dbReference>
<evidence type="ECO:0000256" key="11">
    <source>
        <dbReference type="ARBA" id="ARBA00023014"/>
    </source>
</evidence>
<accession>A0ABV7IRV4</accession>
<dbReference type="PANTHER" id="PTHR13932">
    <property type="entry name" value="COPROPORPHYRINIGEN III OXIDASE"/>
    <property type="match status" value="1"/>
</dbReference>
<evidence type="ECO:0000256" key="10">
    <source>
        <dbReference type="ARBA" id="ARBA00023004"/>
    </source>
</evidence>
<evidence type="ECO:0000256" key="2">
    <source>
        <dbReference type="ARBA" id="ARBA00004785"/>
    </source>
</evidence>
<proteinExistence type="inferred from homology"/>
<comment type="subcellular location">
    <subcellularLocation>
        <location evidence="1 14">Cytoplasm</location>
    </subcellularLocation>
</comment>
<dbReference type="PROSITE" id="PS51918">
    <property type="entry name" value="RADICAL_SAM"/>
    <property type="match status" value="1"/>
</dbReference>
<dbReference type="SFLD" id="SFLDG01065">
    <property type="entry name" value="anaerobic_coproporphyrinogen-I"/>
    <property type="match status" value="1"/>
</dbReference>
<dbReference type="PANTHER" id="PTHR13932:SF6">
    <property type="entry name" value="OXYGEN-INDEPENDENT COPROPORPHYRINOGEN III OXIDASE"/>
    <property type="match status" value="1"/>
</dbReference>
<organism evidence="16 17">
    <name type="scientific">Novosphingobium bradum</name>
    <dbReference type="NCBI Taxonomy" id="1737444"/>
    <lineage>
        <taxon>Bacteria</taxon>
        <taxon>Pseudomonadati</taxon>
        <taxon>Pseudomonadota</taxon>
        <taxon>Alphaproteobacteria</taxon>
        <taxon>Sphingomonadales</taxon>
        <taxon>Sphingomonadaceae</taxon>
        <taxon>Novosphingobium</taxon>
    </lineage>
</organism>
<gene>
    <name evidence="16" type="ORF">ACFOD9_14130</name>
</gene>
<evidence type="ECO:0000259" key="15">
    <source>
        <dbReference type="PROSITE" id="PS51918"/>
    </source>
</evidence>
<comment type="caution">
    <text evidence="16">The sequence shown here is derived from an EMBL/GenBank/DDBJ whole genome shotgun (WGS) entry which is preliminary data.</text>
</comment>
<protein>
    <recommendedName>
        <fullName evidence="14">Coproporphyrinogen-III oxidase</fullName>
        <ecNumber evidence="14">1.3.98.3</ecNumber>
    </recommendedName>
</protein>
<dbReference type="EMBL" id="JBHRTQ010000013">
    <property type="protein sequence ID" value="MFC3175395.1"/>
    <property type="molecule type" value="Genomic_DNA"/>
</dbReference>
<evidence type="ECO:0000256" key="14">
    <source>
        <dbReference type="PIRNR" id="PIRNR000167"/>
    </source>
</evidence>
<keyword evidence="10 14" id="KW-0408">Iron</keyword>
<dbReference type="PIRSF" id="PIRSF000167">
    <property type="entry name" value="HemN"/>
    <property type="match status" value="1"/>
</dbReference>
<keyword evidence="9 14" id="KW-0560">Oxidoreductase</keyword>
<dbReference type="Proteomes" id="UP001595604">
    <property type="component" value="Unassembled WGS sequence"/>
</dbReference>
<evidence type="ECO:0000256" key="8">
    <source>
        <dbReference type="ARBA" id="ARBA00022723"/>
    </source>
</evidence>
<evidence type="ECO:0000256" key="13">
    <source>
        <dbReference type="ARBA" id="ARBA00048321"/>
    </source>
</evidence>
<comment type="similarity">
    <text evidence="3 14">Belongs to the anaerobic coproporphyrinogen-III oxidase family.</text>
</comment>
<evidence type="ECO:0000256" key="7">
    <source>
        <dbReference type="ARBA" id="ARBA00022691"/>
    </source>
</evidence>
<dbReference type="CDD" id="cd01335">
    <property type="entry name" value="Radical_SAM"/>
    <property type="match status" value="1"/>
</dbReference>
<keyword evidence="5 14" id="KW-0004">4Fe-4S</keyword>
<feature type="domain" description="Radical SAM core" evidence="15">
    <location>
        <begin position="49"/>
        <end position="291"/>
    </location>
</feature>
<name>A0ABV7IRV4_9SPHN</name>
<comment type="cofactor">
    <cofactor evidence="14">
        <name>[4Fe-4S] cluster</name>
        <dbReference type="ChEBI" id="CHEBI:49883"/>
    </cofactor>
    <text evidence="14">Binds 1 [4Fe-4S] cluster. The cluster is coordinated with 3 cysteines and an exchangeable S-adenosyl-L-methionine.</text>
</comment>
<comment type="pathway">
    <text evidence="2 14">Porphyrin-containing compound metabolism; protoporphyrin-IX biosynthesis; protoporphyrinogen-IX from coproporphyrinogen-III (AdoMet route): step 1/1.</text>
</comment>
<evidence type="ECO:0000313" key="16">
    <source>
        <dbReference type="EMBL" id="MFC3175395.1"/>
    </source>
</evidence>
<dbReference type="InterPro" id="IPR034505">
    <property type="entry name" value="Coproporphyrinogen-III_oxidase"/>
</dbReference>
<comment type="subunit">
    <text evidence="4">Monomer.</text>
</comment>
<evidence type="ECO:0000256" key="6">
    <source>
        <dbReference type="ARBA" id="ARBA00022490"/>
    </source>
</evidence>
<dbReference type="EC" id="1.3.98.3" evidence="14"/>
<keyword evidence="8 14" id="KW-0479">Metal-binding</keyword>
<dbReference type="SMART" id="SM00729">
    <property type="entry name" value="Elp3"/>
    <property type="match status" value="1"/>
</dbReference>
<evidence type="ECO:0000313" key="17">
    <source>
        <dbReference type="Proteomes" id="UP001595604"/>
    </source>
</evidence>
<dbReference type="SFLD" id="SFLDS00029">
    <property type="entry name" value="Radical_SAM"/>
    <property type="match status" value="1"/>
</dbReference>
<keyword evidence="11 14" id="KW-0411">Iron-sulfur</keyword>
<evidence type="ECO:0000256" key="12">
    <source>
        <dbReference type="ARBA" id="ARBA00023244"/>
    </source>
</evidence>
<evidence type="ECO:0000256" key="1">
    <source>
        <dbReference type="ARBA" id="ARBA00004496"/>
    </source>
</evidence>
<dbReference type="InterPro" id="IPR004558">
    <property type="entry name" value="Coprogen_oxidase_HemN"/>
</dbReference>
<evidence type="ECO:0000256" key="4">
    <source>
        <dbReference type="ARBA" id="ARBA00011245"/>
    </source>
</evidence>
<evidence type="ECO:0000256" key="3">
    <source>
        <dbReference type="ARBA" id="ARBA00005493"/>
    </source>
</evidence>
<dbReference type="InterPro" id="IPR007197">
    <property type="entry name" value="rSAM"/>
</dbReference>
<dbReference type="SUPFAM" id="SSF102114">
    <property type="entry name" value="Radical SAM enzymes"/>
    <property type="match status" value="1"/>
</dbReference>
<dbReference type="Gene3D" id="3.30.750.200">
    <property type="match status" value="1"/>
</dbReference>
<keyword evidence="7 14" id="KW-0949">S-adenosyl-L-methionine</keyword>
<keyword evidence="17" id="KW-1185">Reference proteome</keyword>
<keyword evidence="6 14" id="KW-0963">Cytoplasm</keyword>
<evidence type="ECO:0000256" key="5">
    <source>
        <dbReference type="ARBA" id="ARBA00022485"/>
    </source>
</evidence>
<sequence>MTVDSPFDQIAVMWPYHPDLLARPVPRYTSFPTAAEFSGAVGGAEQAAALGRVTGDVSLYVHIPFCEEICWYCGCNTSRTNRAARLTSYLDALHREIAVVGARLGAESDGEVAVRRIAFGGGSPNAISPLDFVRLIDALTLALPLRDPVISIELDPRTLAPDWGMVLRHVGVTRASLGVQTLSPRLQAAIGRVQSREVIEAGTDLLRRAGVTSLNYDLMYGLPGQTDADLAESVEAAITLGADRIALFGYAHVPQVNPRQQRIDASALPGQEDRFRMAWNGWEQLTGVGYRPIGFDHFALPGDAIARAADAGRLHRNFQGFTEDEAPVLIGLGASSISQFPDLYVQNEKNSGRYRMLLSQDLLPGAVGVARSPADQATGLIIEQLLCAGEARVGQERLVQLHGALAPFAERGLVEVRGDWLAIRSDGLPYARTIAALFDPYRQDSQRRFSSAV</sequence>
<comment type="catalytic activity">
    <reaction evidence="13 14">
        <text>coproporphyrinogen III + 2 S-adenosyl-L-methionine = protoporphyrinogen IX + 2 5'-deoxyadenosine + 2 L-methionine + 2 CO2</text>
        <dbReference type="Rhea" id="RHEA:15425"/>
        <dbReference type="ChEBI" id="CHEBI:16526"/>
        <dbReference type="ChEBI" id="CHEBI:17319"/>
        <dbReference type="ChEBI" id="CHEBI:57307"/>
        <dbReference type="ChEBI" id="CHEBI:57309"/>
        <dbReference type="ChEBI" id="CHEBI:57844"/>
        <dbReference type="ChEBI" id="CHEBI:59789"/>
        <dbReference type="EC" id="1.3.98.3"/>
    </reaction>
</comment>
<keyword evidence="12 14" id="KW-0627">Porphyrin biosynthesis</keyword>
<dbReference type="Gene3D" id="1.10.10.920">
    <property type="match status" value="1"/>
</dbReference>